<accession>X0XR59</accession>
<evidence type="ECO:0000313" key="2">
    <source>
        <dbReference type="EMBL" id="GAG45664.1"/>
    </source>
</evidence>
<dbReference type="EMBL" id="BARS01054107">
    <property type="protein sequence ID" value="GAG45664.1"/>
    <property type="molecule type" value="Genomic_DNA"/>
</dbReference>
<evidence type="ECO:0000256" key="1">
    <source>
        <dbReference type="SAM" id="MobiDB-lite"/>
    </source>
</evidence>
<sequence length="73" mass="7637">MADSTPRGPFSVEALADAILARIIEPLAERLAEPAAERVALRPLAGGIVDQSTSPLGPRRTDDSLTSLEVARG</sequence>
<protein>
    <submittedName>
        <fullName evidence="2">Uncharacterized protein</fullName>
    </submittedName>
</protein>
<organism evidence="2">
    <name type="scientific">marine sediment metagenome</name>
    <dbReference type="NCBI Taxonomy" id="412755"/>
    <lineage>
        <taxon>unclassified sequences</taxon>
        <taxon>metagenomes</taxon>
        <taxon>ecological metagenomes</taxon>
    </lineage>
</organism>
<feature type="region of interest" description="Disordered" evidence="1">
    <location>
        <begin position="47"/>
        <end position="73"/>
    </location>
</feature>
<proteinExistence type="predicted"/>
<name>X0XR59_9ZZZZ</name>
<dbReference type="AlphaFoldDB" id="X0XR59"/>
<reference evidence="2" key="1">
    <citation type="journal article" date="2014" name="Front. Microbiol.">
        <title>High frequency of phylogenetically diverse reductive dehalogenase-homologous genes in deep subseafloor sedimentary metagenomes.</title>
        <authorList>
            <person name="Kawai M."/>
            <person name="Futagami T."/>
            <person name="Toyoda A."/>
            <person name="Takaki Y."/>
            <person name="Nishi S."/>
            <person name="Hori S."/>
            <person name="Arai W."/>
            <person name="Tsubouchi T."/>
            <person name="Morono Y."/>
            <person name="Uchiyama I."/>
            <person name="Ito T."/>
            <person name="Fujiyama A."/>
            <person name="Inagaki F."/>
            <person name="Takami H."/>
        </authorList>
    </citation>
    <scope>NUCLEOTIDE SEQUENCE</scope>
    <source>
        <strain evidence="2">Expedition CK06-06</strain>
    </source>
</reference>
<comment type="caution">
    <text evidence="2">The sequence shown here is derived from an EMBL/GenBank/DDBJ whole genome shotgun (WGS) entry which is preliminary data.</text>
</comment>
<gene>
    <name evidence="2" type="ORF">S01H1_80169</name>
</gene>